<dbReference type="KEGG" id="cai:Caci_2694"/>
<dbReference type="InParanoid" id="C7PZF2"/>
<dbReference type="Proteomes" id="UP000000851">
    <property type="component" value="Chromosome"/>
</dbReference>
<dbReference type="eggNOG" id="ENOG5031FCX">
    <property type="taxonomic scope" value="Bacteria"/>
</dbReference>
<sequence>MTTAVEIRSIATLKQYEQQLSDLGLVAFGTGVPGVLFHWAGEEEDGKLHVVEVWESREKFEIFLGTVLGPVIARTGVTELPEVTFYEVHNYLTPPGYPASVSALPSIWTNPVPVPDDDF</sequence>
<dbReference type="OrthoDB" id="1550900at2"/>
<name>C7PZF2_CATAD</name>
<evidence type="ECO:0008006" key="3">
    <source>
        <dbReference type="Google" id="ProtNLM"/>
    </source>
</evidence>
<dbReference type="STRING" id="479433.Caci_2694"/>
<dbReference type="EMBL" id="CP001700">
    <property type="protein sequence ID" value="ACU71609.1"/>
    <property type="molecule type" value="Genomic_DNA"/>
</dbReference>
<keyword evidence="2" id="KW-1185">Reference proteome</keyword>
<dbReference type="AlphaFoldDB" id="C7PZF2"/>
<accession>C7PZF2</accession>
<protein>
    <recommendedName>
        <fullName evidence="3">ABM domain-containing protein</fullName>
    </recommendedName>
</protein>
<proteinExistence type="predicted"/>
<evidence type="ECO:0000313" key="2">
    <source>
        <dbReference type="Proteomes" id="UP000000851"/>
    </source>
</evidence>
<dbReference type="HOGENOM" id="CLU_2057141_0_0_11"/>
<evidence type="ECO:0000313" key="1">
    <source>
        <dbReference type="EMBL" id="ACU71609.1"/>
    </source>
</evidence>
<reference evidence="1 2" key="1">
    <citation type="journal article" date="2009" name="Stand. Genomic Sci.">
        <title>Complete genome sequence of Catenulispora acidiphila type strain (ID 139908).</title>
        <authorList>
            <person name="Copeland A."/>
            <person name="Lapidus A."/>
            <person name="Glavina Del Rio T."/>
            <person name="Nolan M."/>
            <person name="Lucas S."/>
            <person name="Chen F."/>
            <person name="Tice H."/>
            <person name="Cheng J.F."/>
            <person name="Bruce D."/>
            <person name="Goodwin L."/>
            <person name="Pitluck S."/>
            <person name="Mikhailova N."/>
            <person name="Pati A."/>
            <person name="Ivanova N."/>
            <person name="Mavromatis K."/>
            <person name="Chen A."/>
            <person name="Palaniappan K."/>
            <person name="Chain P."/>
            <person name="Land M."/>
            <person name="Hauser L."/>
            <person name="Chang Y.J."/>
            <person name="Jeffries C.D."/>
            <person name="Chertkov O."/>
            <person name="Brettin T."/>
            <person name="Detter J.C."/>
            <person name="Han C."/>
            <person name="Ali Z."/>
            <person name="Tindall B.J."/>
            <person name="Goker M."/>
            <person name="Bristow J."/>
            <person name="Eisen J.A."/>
            <person name="Markowitz V."/>
            <person name="Hugenholtz P."/>
            <person name="Kyrpides N.C."/>
            <person name="Klenk H.P."/>
        </authorList>
    </citation>
    <scope>NUCLEOTIDE SEQUENCE [LARGE SCALE GENOMIC DNA]</scope>
    <source>
        <strain evidence="2">DSM 44928 / JCM 14897 / NBRC 102108 / NRRL B-24433 / ID139908</strain>
    </source>
</reference>
<organism evidence="1 2">
    <name type="scientific">Catenulispora acidiphila (strain DSM 44928 / JCM 14897 / NBRC 102108 / NRRL B-24433 / ID139908)</name>
    <dbReference type="NCBI Taxonomy" id="479433"/>
    <lineage>
        <taxon>Bacteria</taxon>
        <taxon>Bacillati</taxon>
        <taxon>Actinomycetota</taxon>
        <taxon>Actinomycetes</taxon>
        <taxon>Catenulisporales</taxon>
        <taxon>Catenulisporaceae</taxon>
        <taxon>Catenulispora</taxon>
    </lineage>
</organism>
<dbReference type="RefSeq" id="WP_012786902.1">
    <property type="nucleotide sequence ID" value="NC_013131.1"/>
</dbReference>
<gene>
    <name evidence="1" type="ordered locus">Caci_2694</name>
</gene>